<sequence length="82" mass="9620">MIYKCPKCGCVNKKFDGIRCHACGYFNAEQLKLDEEMFNSYIEELKYKAEKLEKLNELVARKDQEDFCAALLRAIELDVYLD</sequence>
<name>A0A6M3L216_9ZZZZ</name>
<dbReference type="AlphaFoldDB" id="A0A6M3L216"/>
<proteinExistence type="predicted"/>
<evidence type="ECO:0000313" key="1">
    <source>
        <dbReference type="EMBL" id="QJA71193.1"/>
    </source>
</evidence>
<gene>
    <name evidence="1" type="ORF">MM415A03341_0011</name>
    <name evidence="2" type="ORF">MM415B02787_0005</name>
</gene>
<reference evidence="2" key="1">
    <citation type="submission" date="2020-03" db="EMBL/GenBank/DDBJ databases">
        <title>The deep terrestrial virosphere.</title>
        <authorList>
            <person name="Holmfeldt K."/>
            <person name="Nilsson E."/>
            <person name="Simone D."/>
            <person name="Lopez-Fernandez M."/>
            <person name="Wu X."/>
            <person name="de Brujin I."/>
            <person name="Lundin D."/>
            <person name="Andersson A."/>
            <person name="Bertilsson S."/>
            <person name="Dopson M."/>
        </authorList>
    </citation>
    <scope>NUCLEOTIDE SEQUENCE</scope>
    <source>
        <strain evidence="1">MM415A03341</strain>
        <strain evidence="2">MM415B02787</strain>
    </source>
</reference>
<organism evidence="2">
    <name type="scientific">viral metagenome</name>
    <dbReference type="NCBI Taxonomy" id="1070528"/>
    <lineage>
        <taxon>unclassified sequences</taxon>
        <taxon>metagenomes</taxon>
        <taxon>organismal metagenomes</taxon>
    </lineage>
</organism>
<dbReference type="EMBL" id="MT141853">
    <property type="protein sequence ID" value="QJA71193.1"/>
    <property type="molecule type" value="Genomic_DNA"/>
</dbReference>
<dbReference type="EMBL" id="MT142769">
    <property type="protein sequence ID" value="QJA88300.1"/>
    <property type="molecule type" value="Genomic_DNA"/>
</dbReference>
<evidence type="ECO:0000313" key="2">
    <source>
        <dbReference type="EMBL" id="QJA88300.1"/>
    </source>
</evidence>
<protein>
    <submittedName>
        <fullName evidence="2">Uncharacterized protein</fullName>
    </submittedName>
</protein>
<accession>A0A6M3L216</accession>